<dbReference type="NCBIfam" id="TIGR02122">
    <property type="entry name" value="TRAP_TAXI"/>
    <property type="match status" value="1"/>
</dbReference>
<dbReference type="AlphaFoldDB" id="A0A1E5G393"/>
<keyword evidence="2" id="KW-0732">Signal</keyword>
<feature type="region of interest" description="Disordered" evidence="1">
    <location>
        <begin position="30"/>
        <end position="59"/>
    </location>
</feature>
<dbReference type="PANTHER" id="PTHR42941">
    <property type="entry name" value="SLL1037 PROTEIN"/>
    <property type="match status" value="1"/>
</dbReference>
<dbReference type="Proteomes" id="UP000094296">
    <property type="component" value="Unassembled WGS sequence"/>
</dbReference>
<dbReference type="OrthoDB" id="9776669at2"/>
<evidence type="ECO:0008006" key="5">
    <source>
        <dbReference type="Google" id="ProtNLM"/>
    </source>
</evidence>
<accession>A0A1E5G393</accession>
<dbReference type="InterPro" id="IPR011852">
    <property type="entry name" value="TRAP_TAXI"/>
</dbReference>
<organism evidence="3 4">
    <name type="scientific">Desulfuribacillus alkaliarsenatis</name>
    <dbReference type="NCBI Taxonomy" id="766136"/>
    <lineage>
        <taxon>Bacteria</taxon>
        <taxon>Bacillati</taxon>
        <taxon>Bacillota</taxon>
        <taxon>Desulfuribacillia</taxon>
        <taxon>Desulfuribacillales</taxon>
        <taxon>Desulfuribacillaceae</taxon>
        <taxon>Desulfuribacillus</taxon>
    </lineage>
</organism>
<evidence type="ECO:0000256" key="1">
    <source>
        <dbReference type="SAM" id="MobiDB-lite"/>
    </source>
</evidence>
<dbReference type="STRING" id="766136.BHF68_04875"/>
<keyword evidence="4" id="KW-1185">Reference proteome</keyword>
<dbReference type="SUPFAM" id="SSF53850">
    <property type="entry name" value="Periplasmic binding protein-like II"/>
    <property type="match status" value="1"/>
</dbReference>
<evidence type="ECO:0000313" key="3">
    <source>
        <dbReference type="EMBL" id="OEF97542.1"/>
    </source>
</evidence>
<sequence length="350" mass="36733">MKVNKKLMIFLTVVLAFSLVVVGCGGGGDTTAEPSDPGDTQQPADPAPAPSAPSPGDLNLLMATGGTGGTYYPLGGSMANVWNRNIDGMNVTVQATGASVENLRLLASGEAELIMSMNGPATAAFEGTGAFEGNALDFRAAGVIYPEVMQVIAPVGTGIKSIEDLVGKRVSIGPPGSGTATSAEAILEAFGIDPDNDIRKFQDNFTDAARKLKDGELDAAFAVLAVPAANVIDITTATDVNVVNIQGEGLDRLLEMDPTFSPFEIPANTYDGQTETGYTVSQWAVLYVPTDMDEQVVYDLTRVMYERQPEIATGHARGDQISLDNAMLGIDPVPFHPGALRYFQEVGLAN</sequence>
<reference evidence="3 4" key="1">
    <citation type="submission" date="2016-09" db="EMBL/GenBank/DDBJ databases">
        <title>Draft genome sequence for the type strain of Desulfuribacillus alkaliarsenatis AHT28, an obligately anaerobic, sulfidogenic bacterium isolated from Russian soda lake sediments.</title>
        <authorList>
            <person name="Abin C.A."/>
            <person name="Hollibaugh J.T."/>
        </authorList>
    </citation>
    <scope>NUCLEOTIDE SEQUENCE [LARGE SCALE GENOMIC DNA]</scope>
    <source>
        <strain evidence="3 4">AHT28</strain>
    </source>
</reference>
<protein>
    <recommendedName>
        <fullName evidence="5">C4-dicarboxylate ABC transporter substrate-binding protein</fullName>
    </recommendedName>
</protein>
<name>A0A1E5G393_9FIRM</name>
<dbReference type="EMBL" id="MIJE01000011">
    <property type="protein sequence ID" value="OEF97542.1"/>
    <property type="molecule type" value="Genomic_DNA"/>
</dbReference>
<dbReference type="Pfam" id="PF16868">
    <property type="entry name" value="NMT1_3"/>
    <property type="match status" value="1"/>
</dbReference>
<proteinExistence type="predicted"/>
<dbReference type="PANTHER" id="PTHR42941:SF1">
    <property type="entry name" value="SLL1037 PROTEIN"/>
    <property type="match status" value="1"/>
</dbReference>
<comment type="caution">
    <text evidence="3">The sequence shown here is derived from an EMBL/GenBank/DDBJ whole genome shotgun (WGS) entry which is preliminary data.</text>
</comment>
<dbReference type="PROSITE" id="PS51257">
    <property type="entry name" value="PROKAR_LIPOPROTEIN"/>
    <property type="match status" value="1"/>
</dbReference>
<dbReference type="Gene3D" id="3.40.190.10">
    <property type="entry name" value="Periplasmic binding protein-like II"/>
    <property type="match status" value="2"/>
</dbReference>
<evidence type="ECO:0000313" key="4">
    <source>
        <dbReference type="Proteomes" id="UP000094296"/>
    </source>
</evidence>
<feature type="chain" id="PRO_5038879056" description="C4-dicarboxylate ABC transporter substrate-binding protein" evidence="2">
    <location>
        <begin position="24"/>
        <end position="350"/>
    </location>
</feature>
<feature type="signal peptide" evidence="2">
    <location>
        <begin position="1"/>
        <end position="23"/>
    </location>
</feature>
<gene>
    <name evidence="3" type="ORF">BHF68_04875</name>
</gene>
<dbReference type="CDD" id="cd13567">
    <property type="entry name" value="PBP2_TtGluBP"/>
    <property type="match status" value="1"/>
</dbReference>
<evidence type="ECO:0000256" key="2">
    <source>
        <dbReference type="SAM" id="SignalP"/>
    </source>
</evidence>